<feature type="transmembrane region" description="Helical" evidence="1">
    <location>
        <begin position="46"/>
        <end position="71"/>
    </location>
</feature>
<dbReference type="PANTHER" id="PTHR23028:SF53">
    <property type="entry name" value="ACYL_TRANSF_3 DOMAIN-CONTAINING PROTEIN"/>
    <property type="match status" value="1"/>
</dbReference>
<dbReference type="Pfam" id="PF01757">
    <property type="entry name" value="Acyl_transf_3"/>
    <property type="match status" value="1"/>
</dbReference>
<feature type="transmembrane region" description="Helical" evidence="1">
    <location>
        <begin position="202"/>
        <end position="228"/>
    </location>
</feature>
<gene>
    <name evidence="3" type="ORF">Pa4123_12930</name>
</gene>
<protein>
    <recommendedName>
        <fullName evidence="2">Acyltransferase 3 domain-containing protein</fullName>
    </recommendedName>
</protein>
<organism evidence="3 4">
    <name type="scientific">Phytohabitans aurantiacus</name>
    <dbReference type="NCBI Taxonomy" id="3016789"/>
    <lineage>
        <taxon>Bacteria</taxon>
        <taxon>Bacillati</taxon>
        <taxon>Actinomycetota</taxon>
        <taxon>Actinomycetes</taxon>
        <taxon>Micromonosporales</taxon>
        <taxon>Micromonosporaceae</taxon>
    </lineage>
</organism>
<evidence type="ECO:0000313" key="4">
    <source>
        <dbReference type="Proteomes" id="UP001144280"/>
    </source>
</evidence>
<dbReference type="InterPro" id="IPR050879">
    <property type="entry name" value="Acyltransferase_3"/>
</dbReference>
<feature type="transmembrane region" description="Helical" evidence="1">
    <location>
        <begin position="140"/>
        <end position="160"/>
    </location>
</feature>
<feature type="transmembrane region" description="Helical" evidence="1">
    <location>
        <begin position="240"/>
        <end position="259"/>
    </location>
</feature>
<accession>A0ABQ5QP27</accession>
<dbReference type="Proteomes" id="UP001144280">
    <property type="component" value="Unassembled WGS sequence"/>
</dbReference>
<dbReference type="InterPro" id="IPR002656">
    <property type="entry name" value="Acyl_transf_3_dom"/>
</dbReference>
<feature type="transmembrane region" description="Helical" evidence="1">
    <location>
        <begin position="327"/>
        <end position="347"/>
    </location>
</feature>
<keyword evidence="1" id="KW-0472">Membrane</keyword>
<keyword evidence="1" id="KW-1133">Transmembrane helix</keyword>
<feature type="domain" description="Acyltransferase 3" evidence="2">
    <location>
        <begin position="15"/>
        <end position="348"/>
    </location>
</feature>
<comment type="caution">
    <text evidence="3">The sequence shown here is derived from an EMBL/GenBank/DDBJ whole genome shotgun (WGS) entry which is preliminary data.</text>
</comment>
<reference evidence="3" key="1">
    <citation type="submission" date="2022-12" db="EMBL/GenBank/DDBJ databases">
        <title>New Phytohabitans aurantiacus sp. RD004123 nov., an actinomycete isolated from soil.</title>
        <authorList>
            <person name="Triningsih D.W."/>
            <person name="Harunari E."/>
            <person name="Igarashi Y."/>
        </authorList>
    </citation>
    <scope>NUCLEOTIDE SEQUENCE</scope>
    <source>
        <strain evidence="3">RD004123</strain>
    </source>
</reference>
<feature type="transmembrane region" description="Helical" evidence="1">
    <location>
        <begin position="167"/>
        <end position="190"/>
    </location>
</feature>
<feature type="transmembrane region" description="Helical" evidence="1">
    <location>
        <begin position="265"/>
        <end position="282"/>
    </location>
</feature>
<evidence type="ECO:0000313" key="3">
    <source>
        <dbReference type="EMBL" id="GLH96020.1"/>
    </source>
</evidence>
<sequence length="373" mass="41039">MSPAVQRDRLPMLAGMRVLPALLVFVGHAGMQGVFANGTVNFLIVGLTAGLGEAALSLFFMLSGFVLAWSARPGDRTGRFYRRRMLKIFPNHLVVFAACLVLMAATGAAITASEVLPSLILVQAWVPSVPVLSAVNGPTWSLSCELLFYLMFPWLLRLVALIRPERLWWWVAGLGAAIASLPFISLLLPYEPTLFDFPVPFYRFWFAVFFPPVRVLDFVIGIVLARIVAEGRLPSMRPRAMFGLLFACWAVALPLPVPFNFVGPFVAPLVLLLGAAAAFDVAGRRCWMNSPTMVRLGDLTFPFYLLHWPVLHYGHMALGSGKWSPPGAIAFLLAALAATVALSWLLARYVERPAIRRWSEPRRVPRPAAAVTA</sequence>
<name>A0ABQ5QP27_9ACTN</name>
<keyword evidence="4" id="KW-1185">Reference proteome</keyword>
<feature type="transmembrane region" description="Helical" evidence="1">
    <location>
        <begin position="92"/>
        <end position="120"/>
    </location>
</feature>
<proteinExistence type="predicted"/>
<dbReference type="RefSeq" id="WP_281893145.1">
    <property type="nucleotide sequence ID" value="NZ_BSDI01000005.1"/>
</dbReference>
<feature type="transmembrane region" description="Helical" evidence="1">
    <location>
        <begin position="294"/>
        <end position="315"/>
    </location>
</feature>
<evidence type="ECO:0000259" key="2">
    <source>
        <dbReference type="Pfam" id="PF01757"/>
    </source>
</evidence>
<keyword evidence="1" id="KW-0812">Transmembrane</keyword>
<evidence type="ECO:0000256" key="1">
    <source>
        <dbReference type="SAM" id="Phobius"/>
    </source>
</evidence>
<dbReference type="PANTHER" id="PTHR23028">
    <property type="entry name" value="ACETYLTRANSFERASE"/>
    <property type="match status" value="1"/>
</dbReference>
<dbReference type="EMBL" id="BSDI01000005">
    <property type="protein sequence ID" value="GLH96020.1"/>
    <property type="molecule type" value="Genomic_DNA"/>
</dbReference>